<keyword evidence="4 12" id="KW-0812">Transmembrane</keyword>
<dbReference type="InterPro" id="IPR023380">
    <property type="entry name" value="DsbB-like_sf"/>
</dbReference>
<dbReference type="GO" id="GO:0006457">
    <property type="term" value="P:protein folding"/>
    <property type="evidence" value="ECO:0007669"/>
    <property type="project" value="InterPro"/>
</dbReference>
<proteinExistence type="inferred from homology"/>
<evidence type="ECO:0000256" key="13">
    <source>
        <dbReference type="SAM" id="Phobius"/>
    </source>
</evidence>
<keyword evidence="12" id="KW-1003">Cell membrane</keyword>
<comment type="similarity">
    <text evidence="2 12">Belongs to the DsbB family. BdbC subfamily.</text>
</comment>
<feature type="transmembrane region" description="Helical" evidence="13">
    <location>
        <begin position="41"/>
        <end position="59"/>
    </location>
</feature>
<gene>
    <name evidence="12" type="primary">bdbC</name>
    <name evidence="14" type="ORF">NK662_06300</name>
</gene>
<feature type="transmembrane region" description="Helical" evidence="13">
    <location>
        <begin position="12"/>
        <end position="29"/>
    </location>
</feature>
<reference evidence="14" key="1">
    <citation type="submission" date="2022-07" db="EMBL/GenBank/DDBJ databases">
        <authorList>
            <person name="Li W.-J."/>
            <person name="Deng Q.-Q."/>
        </authorList>
    </citation>
    <scope>NUCLEOTIDE SEQUENCE</scope>
    <source>
        <strain evidence="14">SYSU M60031</strain>
    </source>
</reference>
<dbReference type="Proteomes" id="UP001156102">
    <property type="component" value="Unassembled WGS sequence"/>
</dbReference>
<feature type="disulfide bond" description="Redox-active" evidence="12">
    <location>
        <begin position="37"/>
        <end position="40"/>
    </location>
</feature>
<comment type="caution">
    <text evidence="14">The sequence shown here is derived from an EMBL/GenBank/DDBJ whole genome shotgun (WGS) entry which is preliminary data.</text>
</comment>
<keyword evidence="3 12" id="KW-0813">Transport</keyword>
<evidence type="ECO:0000256" key="9">
    <source>
        <dbReference type="ARBA" id="ARBA00023157"/>
    </source>
</evidence>
<protein>
    <recommendedName>
        <fullName evidence="12">Probable disulfide formation protein</fullName>
    </recommendedName>
    <alternativeName>
        <fullName evidence="12">Disulfide oxidoreductase</fullName>
    </alternativeName>
    <alternativeName>
        <fullName evidence="12">Thiol-disulfide oxidoreductase</fullName>
    </alternativeName>
</protein>
<keyword evidence="7 12" id="KW-0560">Oxidoreductase</keyword>
<sequence length="146" mass="16530">MNQETKKEYTLFTAWAAALTATLGSLYLSEVMKYEPCTLCWYQRILMYPLVIVLGVALFRKDYRIYVYSLPLAGIGACISLYHYAMQKIPALSQSGLACGRIPCTGDYLNWFHFITIPLLALLAFLLITGCSVILMREANKGGYYR</sequence>
<keyword evidence="10 12" id="KW-0143">Chaperone</keyword>
<dbReference type="InterPro" id="IPR012187">
    <property type="entry name" value="Disulphide_bond_form_BdbC"/>
</dbReference>
<keyword evidence="11 12" id="KW-0676">Redox-active center</keyword>
<evidence type="ECO:0000256" key="8">
    <source>
        <dbReference type="ARBA" id="ARBA00023136"/>
    </source>
</evidence>
<dbReference type="HAMAP" id="MF_00287">
    <property type="entry name" value="BdbC"/>
    <property type="match status" value="1"/>
</dbReference>
<evidence type="ECO:0000256" key="10">
    <source>
        <dbReference type="ARBA" id="ARBA00023186"/>
    </source>
</evidence>
<evidence type="ECO:0000256" key="5">
    <source>
        <dbReference type="ARBA" id="ARBA00022982"/>
    </source>
</evidence>
<evidence type="ECO:0000256" key="6">
    <source>
        <dbReference type="ARBA" id="ARBA00022989"/>
    </source>
</evidence>
<evidence type="ECO:0000256" key="2">
    <source>
        <dbReference type="ARBA" id="ARBA00007602"/>
    </source>
</evidence>
<name>A0AA41X7M4_9BACI</name>
<dbReference type="RefSeq" id="WP_254758068.1">
    <property type="nucleotide sequence ID" value="NZ_JANCLT010000003.1"/>
</dbReference>
<keyword evidence="6 12" id="KW-1133">Transmembrane helix</keyword>
<dbReference type="GO" id="GO:0015035">
    <property type="term" value="F:protein-disulfide reductase activity"/>
    <property type="evidence" value="ECO:0007669"/>
    <property type="project" value="UniProtKB-UniRule"/>
</dbReference>
<comment type="function">
    <text evidence="12">Required for disulfide bond formation in some proteins.</text>
</comment>
<comment type="caution">
    <text evidence="12">Lacks conserved residue(s) required for the propagation of feature annotation.</text>
</comment>
<dbReference type="NCBIfam" id="NF002849">
    <property type="entry name" value="PRK03113.1"/>
    <property type="match status" value="1"/>
</dbReference>
<feature type="transmembrane region" description="Helical" evidence="13">
    <location>
        <begin position="66"/>
        <end position="85"/>
    </location>
</feature>
<dbReference type="Gene3D" id="1.20.1550.10">
    <property type="entry name" value="DsbB-like"/>
    <property type="match status" value="1"/>
</dbReference>
<evidence type="ECO:0000256" key="11">
    <source>
        <dbReference type="ARBA" id="ARBA00023284"/>
    </source>
</evidence>
<dbReference type="PANTHER" id="PTHR43469:SF1">
    <property type="entry name" value="SPBETA PROPHAGE-DERIVED DISULFIDE BOND FORMATION PROTEIN B"/>
    <property type="match status" value="1"/>
</dbReference>
<dbReference type="EMBL" id="JANCLT010000003">
    <property type="protein sequence ID" value="MCP8968149.1"/>
    <property type="molecule type" value="Genomic_DNA"/>
</dbReference>
<dbReference type="SUPFAM" id="SSF158442">
    <property type="entry name" value="DsbB-like"/>
    <property type="match status" value="1"/>
</dbReference>
<organism evidence="14 15">
    <name type="scientific">Ectobacillus ponti</name>
    <dbReference type="NCBI Taxonomy" id="2961894"/>
    <lineage>
        <taxon>Bacteria</taxon>
        <taxon>Bacillati</taxon>
        <taxon>Bacillota</taxon>
        <taxon>Bacilli</taxon>
        <taxon>Bacillales</taxon>
        <taxon>Bacillaceae</taxon>
        <taxon>Ectobacillus</taxon>
    </lineage>
</organism>
<evidence type="ECO:0000256" key="4">
    <source>
        <dbReference type="ARBA" id="ARBA00022692"/>
    </source>
</evidence>
<dbReference type="Pfam" id="PF02600">
    <property type="entry name" value="DsbB"/>
    <property type="match status" value="1"/>
</dbReference>
<dbReference type="InterPro" id="IPR003752">
    <property type="entry name" value="DiS_bond_form_DsbB/BdbC"/>
</dbReference>
<dbReference type="PANTHER" id="PTHR43469">
    <property type="entry name" value="DISULFIDE FORMATION PROTEIN-RELATED"/>
    <property type="match status" value="1"/>
</dbReference>
<evidence type="ECO:0000256" key="1">
    <source>
        <dbReference type="ARBA" id="ARBA00004141"/>
    </source>
</evidence>
<evidence type="ECO:0000256" key="3">
    <source>
        <dbReference type="ARBA" id="ARBA00022448"/>
    </source>
</evidence>
<keyword evidence="8 12" id="KW-0472">Membrane</keyword>
<keyword evidence="15" id="KW-1185">Reference proteome</keyword>
<keyword evidence="5 12" id="KW-0249">Electron transport</keyword>
<feature type="transmembrane region" description="Helical" evidence="13">
    <location>
        <begin position="111"/>
        <end position="136"/>
    </location>
</feature>
<accession>A0AA41X7M4</accession>
<dbReference type="PIRSF" id="PIRSF036659">
    <property type="entry name" value="BdbC"/>
    <property type="match status" value="1"/>
</dbReference>
<evidence type="ECO:0000256" key="12">
    <source>
        <dbReference type="HAMAP-Rule" id="MF_00287"/>
    </source>
</evidence>
<evidence type="ECO:0000313" key="15">
    <source>
        <dbReference type="Proteomes" id="UP001156102"/>
    </source>
</evidence>
<evidence type="ECO:0000313" key="14">
    <source>
        <dbReference type="EMBL" id="MCP8968149.1"/>
    </source>
</evidence>
<dbReference type="AlphaFoldDB" id="A0AA41X7M4"/>
<keyword evidence="9 12" id="KW-1015">Disulfide bond</keyword>
<comment type="subcellular location">
    <subcellularLocation>
        <location evidence="12">Cell membrane</location>
        <topology evidence="12">Multi-pass membrane protein</topology>
    </subcellularLocation>
    <subcellularLocation>
        <location evidence="1">Membrane</location>
        <topology evidence="1">Multi-pass membrane protein</topology>
    </subcellularLocation>
</comment>
<dbReference type="GO" id="GO:0005886">
    <property type="term" value="C:plasma membrane"/>
    <property type="evidence" value="ECO:0007669"/>
    <property type="project" value="UniProtKB-SubCell"/>
</dbReference>
<evidence type="ECO:0000256" key="7">
    <source>
        <dbReference type="ARBA" id="ARBA00023002"/>
    </source>
</evidence>